<dbReference type="AlphaFoldDB" id="A0A9Q1ARQ3"/>
<evidence type="ECO:0000313" key="1">
    <source>
        <dbReference type="EMBL" id="KAJ7306383.1"/>
    </source>
</evidence>
<accession>A0A9Q1ARQ3</accession>
<evidence type="ECO:0000313" key="2">
    <source>
        <dbReference type="Proteomes" id="UP001142489"/>
    </source>
</evidence>
<feature type="non-terminal residue" evidence="1">
    <location>
        <position position="1"/>
    </location>
</feature>
<name>A0A9Q1ARQ3_9SAUR</name>
<protein>
    <submittedName>
        <fullName evidence="1">Uncharacterized protein</fullName>
    </submittedName>
</protein>
<proteinExistence type="predicted"/>
<gene>
    <name evidence="1" type="ORF">JRQ81_009729</name>
</gene>
<dbReference type="EMBL" id="JAPFRF010000020">
    <property type="protein sequence ID" value="KAJ7306383.1"/>
    <property type="molecule type" value="Genomic_DNA"/>
</dbReference>
<organism evidence="1 2">
    <name type="scientific">Phrynocephalus forsythii</name>
    <dbReference type="NCBI Taxonomy" id="171643"/>
    <lineage>
        <taxon>Eukaryota</taxon>
        <taxon>Metazoa</taxon>
        <taxon>Chordata</taxon>
        <taxon>Craniata</taxon>
        <taxon>Vertebrata</taxon>
        <taxon>Euteleostomi</taxon>
        <taxon>Lepidosauria</taxon>
        <taxon>Squamata</taxon>
        <taxon>Bifurcata</taxon>
        <taxon>Unidentata</taxon>
        <taxon>Episquamata</taxon>
        <taxon>Toxicofera</taxon>
        <taxon>Iguania</taxon>
        <taxon>Acrodonta</taxon>
        <taxon>Agamidae</taxon>
        <taxon>Agaminae</taxon>
        <taxon>Phrynocephalus</taxon>
    </lineage>
</organism>
<sequence>VCYPEIQKEKYHLLLTAARWLHQSSSQINEKNILQYIQGLLGFSCSRPCSLHLSENEQSASQSGTELFGFGYPKFKSKV</sequence>
<comment type="caution">
    <text evidence="1">The sequence shown here is derived from an EMBL/GenBank/DDBJ whole genome shotgun (WGS) entry which is preliminary data.</text>
</comment>
<keyword evidence="2" id="KW-1185">Reference proteome</keyword>
<dbReference type="Proteomes" id="UP001142489">
    <property type="component" value="Unassembled WGS sequence"/>
</dbReference>
<reference evidence="1" key="1">
    <citation type="journal article" date="2023" name="DNA Res.">
        <title>Chromosome-level genome assembly of Phrynocephalus forsythii using third-generation DNA sequencing and Hi-C analysis.</title>
        <authorList>
            <person name="Qi Y."/>
            <person name="Zhao W."/>
            <person name="Zhao Y."/>
            <person name="Niu C."/>
            <person name="Cao S."/>
            <person name="Zhang Y."/>
        </authorList>
    </citation>
    <scope>NUCLEOTIDE SEQUENCE</scope>
    <source>
        <tissue evidence="1">Muscle</tissue>
    </source>
</reference>